<accession>X1MS42</accession>
<evidence type="ECO:0000259" key="1">
    <source>
        <dbReference type="Pfam" id="PF13524"/>
    </source>
</evidence>
<dbReference type="InterPro" id="IPR055259">
    <property type="entry name" value="YkvP/CgeB_Glyco_trans-like"/>
</dbReference>
<gene>
    <name evidence="2" type="ORF">S06H3_25348</name>
</gene>
<protein>
    <recommendedName>
        <fullName evidence="1">Spore protein YkvP/CgeB glycosyl transferase-like domain-containing protein</fullName>
    </recommendedName>
</protein>
<evidence type="ECO:0000313" key="2">
    <source>
        <dbReference type="EMBL" id="GAI20856.1"/>
    </source>
</evidence>
<reference evidence="2" key="1">
    <citation type="journal article" date="2014" name="Front. Microbiol.">
        <title>High frequency of phylogenetically diverse reductive dehalogenase-homologous genes in deep subseafloor sedimentary metagenomes.</title>
        <authorList>
            <person name="Kawai M."/>
            <person name="Futagami T."/>
            <person name="Toyoda A."/>
            <person name="Takaki Y."/>
            <person name="Nishi S."/>
            <person name="Hori S."/>
            <person name="Arai W."/>
            <person name="Tsubouchi T."/>
            <person name="Morono Y."/>
            <person name="Uchiyama I."/>
            <person name="Ito T."/>
            <person name="Fujiyama A."/>
            <person name="Inagaki F."/>
            <person name="Takami H."/>
        </authorList>
    </citation>
    <scope>NUCLEOTIDE SEQUENCE</scope>
    <source>
        <strain evidence="2">Expedition CK06-06</strain>
    </source>
</reference>
<dbReference type="EMBL" id="BARV01014588">
    <property type="protein sequence ID" value="GAI20856.1"/>
    <property type="molecule type" value="Genomic_DNA"/>
</dbReference>
<comment type="caution">
    <text evidence="2">The sequence shown here is derived from an EMBL/GenBank/DDBJ whole genome shotgun (WGS) entry which is preliminary data.</text>
</comment>
<proteinExistence type="predicted"/>
<name>X1MS42_9ZZZZ</name>
<dbReference type="Pfam" id="PF13524">
    <property type="entry name" value="Glyco_trans_1_2"/>
    <property type="match status" value="1"/>
</dbReference>
<sequence length="209" mass="24764">MLPHPRVLIFTDHTSRFKEYYDKVQEFYDKVFLVHNEKNLVDGKRVHYLPVAYCPHEHYLIEGLKKDIDCILIATAHPSRLWLKDLSIITRYGNEWGDARAVYGNEYRSLCSRAKIIINHHFPLDTTNMRDYQAPNFKVLILTDKTPFTPGKDCVLYKDIDDLIEKIRYYLEHEDERKKIAEHAYNTIKEGKFKYVDRIKKLLKICGVG</sequence>
<dbReference type="AlphaFoldDB" id="X1MS42"/>
<feature type="domain" description="Spore protein YkvP/CgeB glycosyl transferase-like" evidence="1">
    <location>
        <begin position="90"/>
        <end position="203"/>
    </location>
</feature>
<organism evidence="2">
    <name type="scientific">marine sediment metagenome</name>
    <dbReference type="NCBI Taxonomy" id="412755"/>
    <lineage>
        <taxon>unclassified sequences</taxon>
        <taxon>metagenomes</taxon>
        <taxon>ecological metagenomes</taxon>
    </lineage>
</organism>